<dbReference type="RefSeq" id="WP_344290270.1">
    <property type="nucleotide sequence ID" value="NZ_BAAAPF010000070.1"/>
</dbReference>
<dbReference type="Gene3D" id="3.30.450.40">
    <property type="match status" value="1"/>
</dbReference>
<dbReference type="InterPro" id="IPR036457">
    <property type="entry name" value="PPM-type-like_dom_sf"/>
</dbReference>
<dbReference type="SMART" id="SM00331">
    <property type="entry name" value="PP2C_SIG"/>
    <property type="match status" value="1"/>
</dbReference>
<feature type="domain" description="PPM-type phosphatase" evidence="4">
    <location>
        <begin position="373"/>
        <end position="612"/>
    </location>
</feature>
<gene>
    <name evidence="5" type="ORF">GCM10009802_27290</name>
</gene>
<dbReference type="InterPro" id="IPR029016">
    <property type="entry name" value="GAF-like_dom_sf"/>
</dbReference>
<feature type="region of interest" description="Disordered" evidence="2">
    <location>
        <begin position="99"/>
        <end position="157"/>
    </location>
</feature>
<dbReference type="Gene3D" id="3.60.40.10">
    <property type="entry name" value="PPM-type phosphatase domain"/>
    <property type="match status" value="1"/>
</dbReference>
<reference evidence="6" key="1">
    <citation type="journal article" date="2019" name="Int. J. Syst. Evol. Microbiol.">
        <title>The Global Catalogue of Microorganisms (GCM) 10K type strain sequencing project: providing services to taxonomists for standard genome sequencing and annotation.</title>
        <authorList>
            <consortium name="The Broad Institute Genomics Platform"/>
            <consortium name="The Broad Institute Genome Sequencing Center for Infectious Disease"/>
            <person name="Wu L."/>
            <person name="Ma J."/>
        </authorList>
    </citation>
    <scope>NUCLEOTIDE SEQUENCE [LARGE SCALE GENOMIC DNA]</scope>
    <source>
        <strain evidence="6">JCM 15481</strain>
    </source>
</reference>
<dbReference type="PANTHER" id="PTHR43156">
    <property type="entry name" value="STAGE II SPORULATION PROTEIN E-RELATED"/>
    <property type="match status" value="1"/>
</dbReference>
<dbReference type="Gene3D" id="3.30.450.20">
    <property type="entry name" value="PAS domain"/>
    <property type="match status" value="1"/>
</dbReference>
<dbReference type="InterPro" id="IPR003594">
    <property type="entry name" value="HATPase_dom"/>
</dbReference>
<evidence type="ECO:0000259" key="3">
    <source>
        <dbReference type="SMART" id="SM00065"/>
    </source>
</evidence>
<evidence type="ECO:0000313" key="6">
    <source>
        <dbReference type="Proteomes" id="UP001500443"/>
    </source>
</evidence>
<organism evidence="5 6">
    <name type="scientific">Streptomyces synnematoformans</name>
    <dbReference type="NCBI Taxonomy" id="415721"/>
    <lineage>
        <taxon>Bacteria</taxon>
        <taxon>Bacillati</taxon>
        <taxon>Actinomycetota</taxon>
        <taxon>Actinomycetes</taxon>
        <taxon>Kitasatosporales</taxon>
        <taxon>Streptomycetaceae</taxon>
        <taxon>Streptomyces</taxon>
    </lineage>
</organism>
<dbReference type="InterPro" id="IPR001932">
    <property type="entry name" value="PPM-type_phosphatase-like_dom"/>
</dbReference>
<comment type="caution">
    <text evidence="5">The sequence shown here is derived from an EMBL/GenBank/DDBJ whole genome shotgun (WGS) entry which is preliminary data.</text>
</comment>
<dbReference type="PANTHER" id="PTHR43156:SF2">
    <property type="entry name" value="STAGE II SPORULATION PROTEIN E"/>
    <property type="match status" value="1"/>
</dbReference>
<dbReference type="InterPro" id="IPR036890">
    <property type="entry name" value="HATPase_C_sf"/>
</dbReference>
<dbReference type="Pfam" id="PF07228">
    <property type="entry name" value="SpoIIE"/>
    <property type="match status" value="1"/>
</dbReference>
<dbReference type="InterPro" id="IPR003018">
    <property type="entry name" value="GAF"/>
</dbReference>
<dbReference type="SUPFAM" id="SSF55874">
    <property type="entry name" value="ATPase domain of HSP90 chaperone/DNA topoisomerase II/histidine kinase"/>
    <property type="match status" value="1"/>
</dbReference>
<dbReference type="Proteomes" id="UP001500443">
    <property type="component" value="Unassembled WGS sequence"/>
</dbReference>
<dbReference type="Pfam" id="PF13185">
    <property type="entry name" value="GAF_2"/>
    <property type="match status" value="1"/>
</dbReference>
<dbReference type="Pfam" id="PF13581">
    <property type="entry name" value="HATPase_c_2"/>
    <property type="match status" value="1"/>
</dbReference>
<keyword evidence="6" id="KW-1185">Reference proteome</keyword>
<feature type="compositionally biased region" description="Gly residues" evidence="2">
    <location>
        <begin position="109"/>
        <end position="131"/>
    </location>
</feature>
<feature type="domain" description="GAF" evidence="3">
    <location>
        <begin position="205"/>
        <end position="355"/>
    </location>
</feature>
<evidence type="ECO:0000256" key="2">
    <source>
        <dbReference type="SAM" id="MobiDB-lite"/>
    </source>
</evidence>
<dbReference type="SUPFAM" id="SSF55781">
    <property type="entry name" value="GAF domain-like"/>
    <property type="match status" value="1"/>
</dbReference>
<evidence type="ECO:0000256" key="1">
    <source>
        <dbReference type="ARBA" id="ARBA00022801"/>
    </source>
</evidence>
<evidence type="ECO:0000313" key="5">
    <source>
        <dbReference type="EMBL" id="GAA2123039.1"/>
    </source>
</evidence>
<evidence type="ECO:0000259" key="4">
    <source>
        <dbReference type="SMART" id="SM00331"/>
    </source>
</evidence>
<dbReference type="SMART" id="SM00065">
    <property type="entry name" value="GAF"/>
    <property type="match status" value="1"/>
</dbReference>
<sequence length="757" mass="80142">MHTEEVLAAVGTGVWSWDAASGTVTMDAEAARLVGLPARRTETSAAAVRARCHGVDYVELAGAMDLACTEGTVAEAKLRIVDERGTVLRVVRTRMRPFRDGRAVDGDHGGGGGGGGGPGRGTGAGGGGDTGTGSPAAARGARLRSGSSGSSGADGTLMSGTVQEVVEPLPGASAGTSPPSPLTSDWRLSREAFLLDAGRALAESRGTDQVLRVAASLSMPGFSPDGMAVFSVEGDRITLIGQHGYRPEDQSSFADFPLDSDYPGAVAVRTGRAVYIAGREEYRRRFPRAWRIAGRLGRRSWAYVPLIVSGRVIGVWLAAFSHPAPFTPDERSVLTTVARMLAQALSRAHVHESERELSAGLQRSLMPEEVPPTPGMTVAARYVPTGGGLEIGGDWYDVISLASGRTAFVIGDVQGHDVRAAGLMSQLRIAIRAYASEGHHADAVLTRASHFLTQLNLREGLDSADPPDDADPRFATCLYILADPATGTLAIARAGHLDPAMGIGDGTLLVRPTEGGLPLGVVEDPDYPVTRLVMEPGELMLLCSDGLIETGGHDLETGRDRLRRVYAGHVGDDLETLADALIDAVSGPHSHATPGPHAERREDDIALVLIRRDLPMREPGGPGTGRHMHLTVPQAEQQRTADARHELRAMLFDWAAPAQVDSAELVLSELVANVLLHTDSDADISADVTGPRGDRTLRVTVADADTGLPHLRHPGEMSSSGRGLFLLQELSGEWGTHPRGAGKEVWCEFHEQDWPHL</sequence>
<accession>A0ABP5JYQ6</accession>
<protein>
    <submittedName>
        <fullName evidence="5">SpoIIE family protein phosphatase</fullName>
    </submittedName>
</protein>
<feature type="compositionally biased region" description="Basic and acidic residues" evidence="2">
    <location>
        <begin position="99"/>
        <end position="108"/>
    </location>
</feature>
<name>A0ABP5JYQ6_9ACTN</name>
<dbReference type="Gene3D" id="3.30.565.10">
    <property type="entry name" value="Histidine kinase-like ATPase, C-terminal domain"/>
    <property type="match status" value="1"/>
</dbReference>
<dbReference type="EMBL" id="BAAAPF010000070">
    <property type="protein sequence ID" value="GAA2123039.1"/>
    <property type="molecule type" value="Genomic_DNA"/>
</dbReference>
<dbReference type="CDD" id="cd16936">
    <property type="entry name" value="HATPase_RsbW-like"/>
    <property type="match status" value="1"/>
</dbReference>
<proteinExistence type="predicted"/>
<feature type="compositionally biased region" description="Low complexity" evidence="2">
    <location>
        <begin position="132"/>
        <end position="155"/>
    </location>
</feature>
<dbReference type="SUPFAM" id="SSF81606">
    <property type="entry name" value="PP2C-like"/>
    <property type="match status" value="1"/>
</dbReference>
<keyword evidence="1" id="KW-0378">Hydrolase</keyword>
<dbReference type="InterPro" id="IPR052016">
    <property type="entry name" value="Bact_Sigma-Reg"/>
</dbReference>